<comment type="similarity">
    <text evidence="2">Belongs to the CSC1 (TC 1.A.17) family.</text>
</comment>
<comment type="caution">
    <text evidence="11">The sequence shown here is derived from an EMBL/GenBank/DDBJ whole genome shotgun (WGS) entry which is preliminary data.</text>
</comment>
<reference evidence="11 12" key="1">
    <citation type="journal article" date="2024" name="Science">
        <title>Giant polyketide synthase enzymes in the biosynthesis of giant marine polyether toxins.</title>
        <authorList>
            <person name="Fallon T.R."/>
            <person name="Shende V.V."/>
            <person name="Wierzbicki I.H."/>
            <person name="Pendleton A.L."/>
            <person name="Watervoot N.F."/>
            <person name="Auber R.P."/>
            <person name="Gonzalez D.J."/>
            <person name="Wisecaver J.H."/>
            <person name="Moore B.S."/>
        </authorList>
    </citation>
    <scope>NUCLEOTIDE SEQUENCE [LARGE SCALE GENOMIC DNA]</scope>
    <source>
        <strain evidence="11 12">12B1</strain>
    </source>
</reference>
<keyword evidence="5 8" id="KW-1133">Transmembrane helix</keyword>
<dbReference type="InterPro" id="IPR032880">
    <property type="entry name" value="CSC1/OSCA1-like_N"/>
</dbReference>
<keyword evidence="6 8" id="KW-0472">Membrane</keyword>
<feature type="domain" description="CSC1/OSCA1-like 7TM region" evidence="9">
    <location>
        <begin position="383"/>
        <end position="557"/>
    </location>
</feature>
<keyword evidence="12" id="KW-1185">Reference proteome</keyword>
<organism evidence="11 12">
    <name type="scientific">Prymnesium parvum</name>
    <name type="common">Toxic golden alga</name>
    <dbReference type="NCBI Taxonomy" id="97485"/>
    <lineage>
        <taxon>Eukaryota</taxon>
        <taxon>Haptista</taxon>
        <taxon>Haptophyta</taxon>
        <taxon>Prymnesiophyceae</taxon>
        <taxon>Prymnesiales</taxon>
        <taxon>Prymnesiaceae</taxon>
        <taxon>Prymnesium</taxon>
    </lineage>
</organism>
<feature type="transmembrane region" description="Helical" evidence="8">
    <location>
        <begin position="152"/>
        <end position="173"/>
    </location>
</feature>
<feature type="compositionally biased region" description="Low complexity" evidence="7">
    <location>
        <begin position="576"/>
        <end position="589"/>
    </location>
</feature>
<keyword evidence="4 8" id="KW-0812">Transmembrane</keyword>
<feature type="region of interest" description="Disordered" evidence="7">
    <location>
        <begin position="558"/>
        <end position="603"/>
    </location>
</feature>
<feature type="transmembrane region" description="Helical" evidence="8">
    <location>
        <begin position="520"/>
        <end position="545"/>
    </location>
</feature>
<dbReference type="InterPro" id="IPR003864">
    <property type="entry name" value="CSC1/OSCA1-like_7TM"/>
</dbReference>
<proteinExistence type="inferred from homology"/>
<keyword evidence="3" id="KW-0813">Transport</keyword>
<dbReference type="GO" id="GO:0005227">
    <property type="term" value="F:calcium-activated cation channel activity"/>
    <property type="evidence" value="ECO:0007669"/>
    <property type="project" value="InterPro"/>
</dbReference>
<dbReference type="InterPro" id="IPR045122">
    <property type="entry name" value="Csc1-like"/>
</dbReference>
<comment type="subcellular location">
    <subcellularLocation>
        <location evidence="1">Membrane</location>
        <topology evidence="1">Multi-pass membrane protein</topology>
    </subcellularLocation>
</comment>
<feature type="transmembrane region" description="Helical" evidence="8">
    <location>
        <begin position="384"/>
        <end position="406"/>
    </location>
</feature>
<evidence type="ECO:0000256" key="5">
    <source>
        <dbReference type="ARBA" id="ARBA00022989"/>
    </source>
</evidence>
<evidence type="ECO:0000256" key="8">
    <source>
        <dbReference type="SAM" id="Phobius"/>
    </source>
</evidence>
<accession>A0AB34KCC9</accession>
<feature type="transmembrane region" description="Helical" evidence="8">
    <location>
        <begin position="475"/>
        <end position="500"/>
    </location>
</feature>
<evidence type="ECO:0000256" key="4">
    <source>
        <dbReference type="ARBA" id="ARBA00022692"/>
    </source>
</evidence>
<dbReference type="AlphaFoldDB" id="A0AB34KCC9"/>
<dbReference type="Pfam" id="PF02714">
    <property type="entry name" value="RSN1_7TM"/>
    <property type="match status" value="1"/>
</dbReference>
<evidence type="ECO:0000256" key="7">
    <source>
        <dbReference type="SAM" id="MobiDB-lite"/>
    </source>
</evidence>
<feature type="compositionally biased region" description="Pro residues" evidence="7">
    <location>
        <begin position="590"/>
        <end position="603"/>
    </location>
</feature>
<evidence type="ECO:0008006" key="13">
    <source>
        <dbReference type="Google" id="ProtNLM"/>
    </source>
</evidence>
<dbReference type="PANTHER" id="PTHR13018">
    <property type="entry name" value="PROBABLE MEMBRANE PROTEIN DUF221-RELATED"/>
    <property type="match status" value="1"/>
</dbReference>
<evidence type="ECO:0000256" key="6">
    <source>
        <dbReference type="ARBA" id="ARBA00023136"/>
    </source>
</evidence>
<dbReference type="PANTHER" id="PTHR13018:SF139">
    <property type="entry name" value="PHOSPHATE METABOLISM PROTEIN 7"/>
    <property type="match status" value="1"/>
</dbReference>
<evidence type="ECO:0000313" key="12">
    <source>
        <dbReference type="Proteomes" id="UP001515480"/>
    </source>
</evidence>
<feature type="transmembrane region" description="Helical" evidence="8">
    <location>
        <begin position="100"/>
        <end position="123"/>
    </location>
</feature>
<dbReference type="Pfam" id="PF13967">
    <property type="entry name" value="RSN1_TM"/>
    <property type="match status" value="1"/>
</dbReference>
<name>A0AB34KCC9_PRYPA</name>
<protein>
    <recommendedName>
        <fullName evidence="13">CSC1/OSCA1-like 7TM region domain-containing protein</fullName>
    </recommendedName>
</protein>
<evidence type="ECO:0000256" key="1">
    <source>
        <dbReference type="ARBA" id="ARBA00004141"/>
    </source>
</evidence>
<feature type="domain" description="CSC1/OSCA1-like N-terminal transmembrane" evidence="10">
    <location>
        <begin position="18"/>
        <end position="165"/>
    </location>
</feature>
<dbReference type="GO" id="GO:0005886">
    <property type="term" value="C:plasma membrane"/>
    <property type="evidence" value="ECO:0007669"/>
    <property type="project" value="TreeGrafter"/>
</dbReference>
<dbReference type="EMBL" id="JBGBPQ010000001">
    <property type="protein sequence ID" value="KAL1530788.1"/>
    <property type="molecule type" value="Genomic_DNA"/>
</dbReference>
<sequence length="813" mass="88585">MVNSTALAQLFTRQDQALAAAITTDALLLGVVLGLAVVVQTRYRYFYFENALQRSRGPAPPAGVFGWVGFVLRMPESQIEEVAGLDALVFLHFIRTMLGVLLLFTASFGLLEVAVYVGCSFAVPEEFFPAGWSARLSLANVPKASEHQRCTYVTLAVSAVGMNCLTLLTLWALRRGWVRIVAARRRFMIAARDASARVVLVLGAPTAPVQHRDAVLQLWHELHPGAVLDVRMVRDCGSLPKLLAQREKLRQQIGGEVWAHPGCCRRAAALVAPPRRAVVQAEEGELILPADQAARRHSLLQKAREVDAAVAAELRARTAEEADAGRHFLILFSSLRAASAAQRLVHTETDAQVVHAPLPQDVRYEPLQPHGLLLAAAALPAMRALYVAVLFFYSIPITFVSTLLQVPTLERHSPLIKSVLDALGPAVTAFLTSFLPTVALLVFTAMLPSICVFLSESEGWPSHSLVQKQAFEKLFLFEFVWVFIGVAIASGLVASISSFVSDPTSALNTIGGSLASTSNFFFTLMLLQAAFSLPYGEVRLIPLLLHLSKRLVQKKTAPAPAAPHPASENLNRRLISQPPSSSSESVPQPSHAPPAAPPAEEVPPSNPPYHVLWSKVMMGVTIGVCFANVHLIATVAAVVYLAVCYVLFARAILFSHTNQFESCGRHFWPSACGWVLRILFTAQLLLAAVHSLKESFVTAALSLLPAVFAYLGHRHFNKVYLAQLDVLPLLYSVRADDALRRGEVRDVTAEERKAFETLYGEEIGVASDGTAVGTIDGDRDGDPSGNKKVIEHFRSLYMQKELEWPDGLQLSAV</sequence>
<feature type="transmembrane region" description="Helical" evidence="8">
    <location>
        <begin position="426"/>
        <end position="454"/>
    </location>
</feature>
<feature type="transmembrane region" description="Helical" evidence="8">
    <location>
        <begin position="17"/>
        <end position="39"/>
    </location>
</feature>
<evidence type="ECO:0000256" key="2">
    <source>
        <dbReference type="ARBA" id="ARBA00007779"/>
    </source>
</evidence>
<evidence type="ECO:0000313" key="11">
    <source>
        <dbReference type="EMBL" id="KAL1530788.1"/>
    </source>
</evidence>
<evidence type="ECO:0000259" key="9">
    <source>
        <dbReference type="Pfam" id="PF02714"/>
    </source>
</evidence>
<evidence type="ECO:0000259" key="10">
    <source>
        <dbReference type="Pfam" id="PF13967"/>
    </source>
</evidence>
<gene>
    <name evidence="11" type="ORF">AB1Y20_001684</name>
</gene>
<feature type="transmembrane region" description="Helical" evidence="8">
    <location>
        <begin position="637"/>
        <end position="655"/>
    </location>
</feature>
<dbReference type="Proteomes" id="UP001515480">
    <property type="component" value="Unassembled WGS sequence"/>
</dbReference>
<evidence type="ECO:0000256" key="3">
    <source>
        <dbReference type="ARBA" id="ARBA00022448"/>
    </source>
</evidence>